<reference evidence="9" key="2">
    <citation type="submission" date="2020-09" db="EMBL/GenBank/DDBJ databases">
        <authorList>
            <person name="Sun Q."/>
            <person name="Kim S."/>
        </authorList>
    </citation>
    <scope>NUCLEOTIDE SEQUENCE</scope>
    <source>
        <strain evidence="9">KCTC 12711</strain>
    </source>
</reference>
<dbReference type="GO" id="GO:0017038">
    <property type="term" value="P:protein import"/>
    <property type="evidence" value="ECO:0007669"/>
    <property type="project" value="TreeGrafter"/>
</dbReference>
<dbReference type="RefSeq" id="WP_189401110.1">
    <property type="nucleotide sequence ID" value="NZ_BMXA01000003.1"/>
</dbReference>
<dbReference type="InterPro" id="IPR002898">
    <property type="entry name" value="MotA_ExbB_proton_chnl"/>
</dbReference>
<comment type="caution">
    <text evidence="9">The sequence shown here is derived from an EMBL/GenBank/DDBJ whole genome shotgun (WGS) entry which is preliminary data.</text>
</comment>
<feature type="transmembrane region" description="Helical" evidence="7">
    <location>
        <begin position="138"/>
        <end position="157"/>
    </location>
</feature>
<keyword evidence="10" id="KW-1185">Reference proteome</keyword>
<evidence type="ECO:0000256" key="6">
    <source>
        <dbReference type="RuleBase" id="RU004057"/>
    </source>
</evidence>
<feature type="transmembrane region" description="Helical" evidence="7">
    <location>
        <begin position="94"/>
        <end position="118"/>
    </location>
</feature>
<dbReference type="Pfam" id="PF01618">
    <property type="entry name" value="MotA_ExbB"/>
    <property type="match status" value="1"/>
</dbReference>
<dbReference type="EMBL" id="BMXA01000003">
    <property type="protein sequence ID" value="GHA12332.1"/>
    <property type="molecule type" value="Genomic_DNA"/>
</dbReference>
<evidence type="ECO:0000256" key="3">
    <source>
        <dbReference type="ARBA" id="ARBA00022692"/>
    </source>
</evidence>
<evidence type="ECO:0000313" key="9">
    <source>
        <dbReference type="EMBL" id="GHA12332.1"/>
    </source>
</evidence>
<organism evidence="9 10">
    <name type="scientific">Arenicella chitinivorans</name>
    <dbReference type="NCBI Taxonomy" id="1329800"/>
    <lineage>
        <taxon>Bacteria</taxon>
        <taxon>Pseudomonadati</taxon>
        <taxon>Pseudomonadota</taxon>
        <taxon>Gammaproteobacteria</taxon>
        <taxon>Arenicellales</taxon>
        <taxon>Arenicellaceae</taxon>
        <taxon>Arenicella</taxon>
    </lineage>
</organism>
<evidence type="ECO:0000313" key="10">
    <source>
        <dbReference type="Proteomes" id="UP000614811"/>
    </source>
</evidence>
<proteinExistence type="inferred from homology"/>
<dbReference type="PANTHER" id="PTHR30625">
    <property type="entry name" value="PROTEIN TOLQ"/>
    <property type="match status" value="1"/>
</dbReference>
<dbReference type="PANTHER" id="PTHR30625:SF18">
    <property type="entry name" value="TONB2 ENERGY TRANSDUCTION SYSTEM INNER MEMBRANE COMPONENT EXBB"/>
    <property type="match status" value="1"/>
</dbReference>
<keyword evidence="2" id="KW-1003">Cell membrane</keyword>
<feature type="domain" description="MotA/TolQ/ExbB proton channel" evidence="8">
    <location>
        <begin position="47"/>
        <end position="168"/>
    </location>
</feature>
<evidence type="ECO:0000256" key="2">
    <source>
        <dbReference type="ARBA" id="ARBA00022475"/>
    </source>
</evidence>
<name>A0A918RV33_9GAMM</name>
<keyword evidence="3 7" id="KW-0812">Transmembrane</keyword>
<sequence>MPEFILVTFEYIRDFMELGGPVLYLIAGLLIIMWFMIIERIFYISGPHREAVKAAIDEWESRKERKSWAAHQVREELVSRVGSKLRENLSMIQACVALAPLFGLLGTVTGMIEVFQVMAINGTSNARAMAGGVSRATVPTMAGMVAALSGLFLSFWLQRKADQEREKLNEKLTLDH</sequence>
<reference evidence="9" key="1">
    <citation type="journal article" date="2014" name="Int. J. Syst. Evol. Microbiol.">
        <title>Complete genome sequence of Corynebacterium casei LMG S-19264T (=DSM 44701T), isolated from a smear-ripened cheese.</title>
        <authorList>
            <consortium name="US DOE Joint Genome Institute (JGI-PGF)"/>
            <person name="Walter F."/>
            <person name="Albersmeier A."/>
            <person name="Kalinowski J."/>
            <person name="Ruckert C."/>
        </authorList>
    </citation>
    <scope>NUCLEOTIDE SEQUENCE</scope>
    <source>
        <strain evidence="9">KCTC 12711</strain>
    </source>
</reference>
<comment type="subcellular location">
    <subcellularLocation>
        <location evidence="1">Cell membrane</location>
        <topology evidence="1">Multi-pass membrane protein</topology>
    </subcellularLocation>
    <subcellularLocation>
        <location evidence="6">Membrane</location>
        <topology evidence="6">Multi-pass membrane protein</topology>
    </subcellularLocation>
</comment>
<dbReference type="GO" id="GO:0005886">
    <property type="term" value="C:plasma membrane"/>
    <property type="evidence" value="ECO:0007669"/>
    <property type="project" value="UniProtKB-SubCell"/>
</dbReference>
<dbReference type="AlphaFoldDB" id="A0A918RV33"/>
<evidence type="ECO:0000256" key="4">
    <source>
        <dbReference type="ARBA" id="ARBA00022989"/>
    </source>
</evidence>
<keyword evidence="6" id="KW-0653">Protein transport</keyword>
<evidence type="ECO:0000256" key="1">
    <source>
        <dbReference type="ARBA" id="ARBA00004651"/>
    </source>
</evidence>
<keyword evidence="5 7" id="KW-0472">Membrane</keyword>
<evidence type="ECO:0000259" key="8">
    <source>
        <dbReference type="Pfam" id="PF01618"/>
    </source>
</evidence>
<accession>A0A918RV33</accession>
<evidence type="ECO:0000256" key="5">
    <source>
        <dbReference type="ARBA" id="ARBA00023136"/>
    </source>
</evidence>
<comment type="similarity">
    <text evidence="6">Belongs to the exbB/tolQ family.</text>
</comment>
<protein>
    <submittedName>
        <fullName evidence="9">TonB2 energy transduction system inner membrane component ExbB</fullName>
    </submittedName>
</protein>
<dbReference type="InterPro" id="IPR050790">
    <property type="entry name" value="ExbB/TolQ_transport"/>
</dbReference>
<feature type="transmembrane region" description="Helical" evidence="7">
    <location>
        <begin position="22"/>
        <end position="43"/>
    </location>
</feature>
<gene>
    <name evidence="9" type="primary">exbB</name>
    <name evidence="9" type="ORF">GCM10008090_22780</name>
</gene>
<keyword evidence="6" id="KW-0813">Transport</keyword>
<evidence type="ECO:0000256" key="7">
    <source>
        <dbReference type="SAM" id="Phobius"/>
    </source>
</evidence>
<dbReference type="Proteomes" id="UP000614811">
    <property type="component" value="Unassembled WGS sequence"/>
</dbReference>
<keyword evidence="4 7" id="KW-1133">Transmembrane helix</keyword>